<accession>A0AA47N5K7</accession>
<gene>
    <name evidence="1" type="ORF">N1851_006339</name>
</gene>
<dbReference type="PANTHER" id="PTHR47510">
    <property type="entry name" value="REVERSE TRANSCRIPTASE DOMAIN-CONTAINING PROTEIN"/>
    <property type="match status" value="1"/>
</dbReference>
<evidence type="ECO:0000313" key="2">
    <source>
        <dbReference type="Proteomes" id="UP001174136"/>
    </source>
</evidence>
<keyword evidence="2" id="KW-1185">Reference proteome</keyword>
<proteinExistence type="predicted"/>
<sequence length="481" mass="54560">MSPFVLCPLVRNKIDGLHGHVTHLREYRDACLLGFTETWLSASDSDASLDLTGFGAPIRLDRDSEVTHKKQGGGVCLYINRRWCNNFTVCEKLCLPDIELLSVSLRPFYLPREFPRVYVTIVYIHPRANVEVAANTISRVIQSLQSNSPDAPNIILGDFNRCNLKKTLNSFYQYVNCPTRYEKTLDLCYGSIKGAYRSVAGPPLGSSDHNTVHLHPVYKTVLRREKVRSRQVMLWNEESSLALQGCFDCTDWSVFTDSSDDIDELTDVVCSYISFCRDNVIPTKVVKVFPNNKPWTSSDLKGLFQKRKNAFKEGNVTEVREIKKEIRSEIKRSKLVYKDKIEAELGSNNLKQAWNGMKLMTGCTDRGDRNIALTGFNSDKQLADELNCFYSRFDSHDFTDTKNDRSGWIFAVPNNLLIGNLTTNLMVDTDCGQTTEAFLSHGGSEIYCYIHLHCLGLQDFAQLLNLTQHVIPDDCAQRKAE</sequence>
<evidence type="ECO:0000313" key="1">
    <source>
        <dbReference type="EMBL" id="KAK0152290.1"/>
    </source>
</evidence>
<comment type="caution">
    <text evidence="1">The sequence shown here is derived from an EMBL/GenBank/DDBJ whole genome shotgun (WGS) entry which is preliminary data.</text>
</comment>
<dbReference type="AlphaFoldDB" id="A0AA47N5K7"/>
<protein>
    <recommendedName>
        <fullName evidence="3">Endonuclease/exonuclease/phosphatase domain-containing protein</fullName>
    </recommendedName>
</protein>
<dbReference type="Gene3D" id="3.60.10.10">
    <property type="entry name" value="Endonuclease/exonuclease/phosphatase"/>
    <property type="match status" value="1"/>
</dbReference>
<dbReference type="Proteomes" id="UP001174136">
    <property type="component" value="Unassembled WGS sequence"/>
</dbReference>
<reference evidence="1" key="1">
    <citation type="journal article" date="2023" name="Front. Mar. Sci.">
        <title>A new Merluccius polli reference genome to investigate the effects of global change in West African waters.</title>
        <authorList>
            <person name="Mateo J.L."/>
            <person name="Blanco-Fernandez C."/>
            <person name="Garcia-Vazquez E."/>
            <person name="Machado-Schiaffino G."/>
        </authorList>
    </citation>
    <scope>NUCLEOTIDE SEQUENCE</scope>
    <source>
        <strain evidence="1">C29</strain>
        <tissue evidence="1">Fin</tissue>
    </source>
</reference>
<organism evidence="1 2">
    <name type="scientific">Merluccius polli</name>
    <name type="common">Benguela hake</name>
    <name type="synonym">Merluccius cadenati</name>
    <dbReference type="NCBI Taxonomy" id="89951"/>
    <lineage>
        <taxon>Eukaryota</taxon>
        <taxon>Metazoa</taxon>
        <taxon>Chordata</taxon>
        <taxon>Craniata</taxon>
        <taxon>Vertebrata</taxon>
        <taxon>Euteleostomi</taxon>
        <taxon>Actinopterygii</taxon>
        <taxon>Neopterygii</taxon>
        <taxon>Teleostei</taxon>
        <taxon>Neoteleostei</taxon>
        <taxon>Acanthomorphata</taxon>
        <taxon>Zeiogadaria</taxon>
        <taxon>Gadariae</taxon>
        <taxon>Gadiformes</taxon>
        <taxon>Gadoidei</taxon>
        <taxon>Merlucciidae</taxon>
        <taxon>Merluccius</taxon>
    </lineage>
</organism>
<dbReference type="InterPro" id="IPR036691">
    <property type="entry name" value="Endo/exonu/phosph_ase_sf"/>
</dbReference>
<dbReference type="SUPFAM" id="SSF56219">
    <property type="entry name" value="DNase I-like"/>
    <property type="match status" value="1"/>
</dbReference>
<evidence type="ECO:0008006" key="3">
    <source>
        <dbReference type="Google" id="ProtNLM"/>
    </source>
</evidence>
<dbReference type="EMBL" id="JAOPHQ010001133">
    <property type="protein sequence ID" value="KAK0152290.1"/>
    <property type="molecule type" value="Genomic_DNA"/>
</dbReference>
<name>A0AA47N5K7_MERPO</name>
<dbReference type="PANTHER" id="PTHR47510:SF3">
    <property type="entry name" value="ENDO_EXONUCLEASE_PHOSPHATASE DOMAIN-CONTAINING PROTEIN"/>
    <property type="match status" value="1"/>
</dbReference>